<reference evidence="5 6" key="1">
    <citation type="submission" date="2018-07" db="EMBL/GenBank/DDBJ databases">
        <title>Desertimonas flava gen. nov. sp. nov.</title>
        <authorList>
            <person name="Liu S."/>
        </authorList>
    </citation>
    <scope>NUCLEOTIDE SEQUENCE [LARGE SCALE GENOMIC DNA]</scope>
    <source>
        <strain evidence="5 6">16Sb5-5</strain>
    </source>
</reference>
<accession>A0A367YZI3</accession>
<evidence type="ECO:0000256" key="3">
    <source>
        <dbReference type="SAM" id="MobiDB-lite"/>
    </source>
</evidence>
<evidence type="ECO:0000259" key="4">
    <source>
        <dbReference type="Pfam" id="PF13439"/>
    </source>
</evidence>
<dbReference type="Pfam" id="PF13439">
    <property type="entry name" value="Glyco_transf_4"/>
    <property type="match status" value="1"/>
</dbReference>
<dbReference type="GO" id="GO:1901137">
    <property type="term" value="P:carbohydrate derivative biosynthetic process"/>
    <property type="evidence" value="ECO:0007669"/>
    <property type="project" value="UniProtKB-ARBA"/>
</dbReference>
<feature type="region of interest" description="Disordered" evidence="3">
    <location>
        <begin position="51"/>
        <end position="73"/>
    </location>
</feature>
<protein>
    <submittedName>
        <fullName evidence="5">Glycosyltransferase family 1 protein</fullName>
    </submittedName>
</protein>
<dbReference type="InterPro" id="IPR050194">
    <property type="entry name" value="Glycosyltransferase_grp1"/>
</dbReference>
<dbReference type="PANTHER" id="PTHR45947:SF3">
    <property type="entry name" value="SULFOQUINOVOSYL TRANSFERASE SQD2"/>
    <property type="match status" value="1"/>
</dbReference>
<keyword evidence="1" id="KW-0328">Glycosyltransferase</keyword>
<keyword evidence="2 5" id="KW-0808">Transferase</keyword>
<gene>
    <name evidence="5" type="ORF">DT076_02400</name>
</gene>
<comment type="caution">
    <text evidence="5">The sequence shown here is derived from an EMBL/GenBank/DDBJ whole genome shotgun (WGS) entry which is preliminary data.</text>
</comment>
<evidence type="ECO:0000313" key="6">
    <source>
        <dbReference type="Proteomes" id="UP000252770"/>
    </source>
</evidence>
<feature type="domain" description="Glycosyltransferase subfamily 4-like N-terminal" evidence="4">
    <location>
        <begin position="23"/>
        <end position="186"/>
    </location>
</feature>
<dbReference type="GO" id="GO:0016757">
    <property type="term" value="F:glycosyltransferase activity"/>
    <property type="evidence" value="ECO:0007669"/>
    <property type="project" value="UniProtKB-KW"/>
</dbReference>
<dbReference type="Gene3D" id="3.40.50.2000">
    <property type="entry name" value="Glycogen Phosphorylase B"/>
    <property type="match status" value="2"/>
</dbReference>
<dbReference type="PANTHER" id="PTHR45947">
    <property type="entry name" value="SULFOQUINOVOSYL TRANSFERASE SQD2"/>
    <property type="match status" value="1"/>
</dbReference>
<organism evidence="5 6">
    <name type="scientific">Desertihabitans brevis</name>
    <dbReference type="NCBI Taxonomy" id="2268447"/>
    <lineage>
        <taxon>Bacteria</taxon>
        <taxon>Bacillati</taxon>
        <taxon>Actinomycetota</taxon>
        <taxon>Actinomycetes</taxon>
        <taxon>Propionibacteriales</taxon>
        <taxon>Propionibacteriaceae</taxon>
        <taxon>Desertihabitans</taxon>
    </lineage>
</organism>
<dbReference type="EMBL" id="QOUI01000001">
    <property type="protein sequence ID" value="RCK71306.1"/>
    <property type="molecule type" value="Genomic_DNA"/>
</dbReference>
<dbReference type="Pfam" id="PF13692">
    <property type="entry name" value="Glyco_trans_1_4"/>
    <property type="match status" value="1"/>
</dbReference>
<name>A0A367YZI3_9ACTN</name>
<dbReference type="SUPFAM" id="SSF53756">
    <property type="entry name" value="UDP-Glycosyltransferase/glycogen phosphorylase"/>
    <property type="match status" value="1"/>
</dbReference>
<evidence type="ECO:0000313" key="5">
    <source>
        <dbReference type="EMBL" id="RCK71306.1"/>
    </source>
</evidence>
<evidence type="ECO:0000256" key="1">
    <source>
        <dbReference type="ARBA" id="ARBA00022676"/>
    </source>
</evidence>
<dbReference type="RefSeq" id="WP_114125007.1">
    <property type="nucleotide sequence ID" value="NZ_QOUI01000001.1"/>
</dbReference>
<dbReference type="Proteomes" id="UP000252770">
    <property type="component" value="Unassembled WGS sequence"/>
</dbReference>
<keyword evidence="6" id="KW-1185">Reference proteome</keyword>
<dbReference type="InterPro" id="IPR028098">
    <property type="entry name" value="Glyco_trans_4-like_N"/>
</dbReference>
<evidence type="ECO:0000256" key="2">
    <source>
        <dbReference type="ARBA" id="ARBA00022679"/>
    </source>
</evidence>
<dbReference type="CDD" id="cd03801">
    <property type="entry name" value="GT4_PimA-like"/>
    <property type="match status" value="1"/>
</dbReference>
<proteinExistence type="predicted"/>
<sequence>MSPPPGRDGLRVGLVCPYALDTPGGVQNHVLGLAAWLQSEGHRPTVLAPGEVPPELHRRYGSPPVTSTGPARSVRWNGSVARVGLDPGTARAVRRWVAGAAVDLLHLHEPLAPLVSWTALAAARTPVVATVHTSTPRSRSMLWARRTSSRRLRRLDAVVAVSEAARRVVVEHLGVDATVIPNGLDLGTVPGRRSTAWRPRPGAGGRPRLAFVGRLDEPRKGLDVLIAAWPGIRARWPDAQVAVAGAGTRRLPAGWTSLGRVSDAARGELLAWCDVFIAPHRERESFGLVLLEALASGAEVVAADLPAFVDVLGDGPGRHAHLFRTGDPHDLVRVLGSALSGGRTDGAVAPPERRVAAVRARYDWSVVGPQVVDVYRAVLASGSR</sequence>
<dbReference type="AlphaFoldDB" id="A0A367YZI3"/>